<feature type="binding site" evidence="9">
    <location>
        <begin position="117"/>
        <end position="122"/>
    </location>
    <ligand>
        <name>ATP</name>
        <dbReference type="ChEBI" id="CHEBI:30616"/>
    </ligand>
</feature>
<evidence type="ECO:0000256" key="6">
    <source>
        <dbReference type="ARBA" id="ARBA00023016"/>
    </source>
</evidence>
<dbReference type="Gene3D" id="3.40.50.11260">
    <property type="match status" value="1"/>
</dbReference>
<keyword evidence="10" id="KW-0175">Coiled coil</keyword>
<dbReference type="GO" id="GO:0005737">
    <property type="term" value="C:cytoplasm"/>
    <property type="evidence" value="ECO:0007669"/>
    <property type="project" value="UniProtKB-SubCell"/>
</dbReference>
<evidence type="ECO:0000256" key="1">
    <source>
        <dbReference type="ARBA" id="ARBA00004496"/>
    </source>
</evidence>
<dbReference type="NCBIfam" id="NF003555">
    <property type="entry name" value="PRK05218.1"/>
    <property type="match status" value="1"/>
</dbReference>
<evidence type="ECO:0000313" key="12">
    <source>
        <dbReference type="EMBL" id="QGH34326.1"/>
    </source>
</evidence>
<sequence>METKQFQAESKRLLEMMVHSIYSQKEIFLRELISNASDAIDKIYYKALTDDSISFNKDDYYIRMETDKNNRTLTVKDTGIGMTKEELEENLGTIAKSGSLAFKNEVEMKDGQEIIGQFGVGFYSSFMVADKVTVYTRSLHSDEGYKWESDGEEGYTIEPYDKQEVGTEIIIHLKENAEEENFDEYLEEYKLKSIIKKYSDFIRYPIKMEVTEQKPKEDNEEELVDVIEDQTINSMVPIWRKNKQELSDEDYESFYQEKHFGFDKPLSHLHISVDGMVRFQSILYIPEQLPFNYYSQDFEKGLELYSNGVLIMDKCADLLPDHFSFIRGIVDSEDLSLNISREILQQDRQVKLIAKNIEKKVKNHLQSMLKNDREKYEKFYNAFGRQIKYGVYSDFGANKDKLKDLLLFYSSSEQKLVALKEYIERMPEDQEHIYYATGESHDRIEKLPQTELVKDKGYEILYFTDEVDEFAIKMLMSYDDKEFKNVSSGDLDLEDEETKKEAEKQKEEYKELLAEMKEMLGNKVKDVKLSTRLKTHPVCLSAEGDVSIEMEKVLKQMPDNQNIEANKVLEINNKHEIFQALVHAHESDKDKVKLYTNILYNQALLIEGLPIEDPVALTNDMCKVMV</sequence>
<dbReference type="SMART" id="SM00387">
    <property type="entry name" value="HATPase_c"/>
    <property type="match status" value="1"/>
</dbReference>
<feature type="binding site" evidence="9">
    <location>
        <position position="167"/>
    </location>
    <ligand>
        <name>ATP</name>
        <dbReference type="ChEBI" id="CHEBI:30616"/>
    </ligand>
</feature>
<dbReference type="Pfam" id="PF00183">
    <property type="entry name" value="HSP90"/>
    <property type="match status" value="2"/>
</dbReference>
<dbReference type="GO" id="GO:0005524">
    <property type="term" value="F:ATP binding"/>
    <property type="evidence" value="ECO:0007669"/>
    <property type="project" value="UniProtKB-UniRule"/>
</dbReference>
<comment type="subunit">
    <text evidence="8">Homodimer.</text>
</comment>
<feature type="binding site" evidence="9">
    <location>
        <position position="82"/>
    </location>
    <ligand>
        <name>ATP</name>
        <dbReference type="ChEBI" id="CHEBI:30616"/>
    </ligand>
</feature>
<evidence type="ECO:0000256" key="2">
    <source>
        <dbReference type="ARBA" id="ARBA00008239"/>
    </source>
</evidence>
<feature type="coiled-coil region" evidence="10">
    <location>
        <begin position="495"/>
        <end position="522"/>
    </location>
</feature>
<dbReference type="InterPro" id="IPR003594">
    <property type="entry name" value="HATPase_dom"/>
</dbReference>
<dbReference type="FunFam" id="3.40.50.11260:FF:000008">
    <property type="entry name" value="Chaperone protein HtpG"/>
    <property type="match status" value="1"/>
</dbReference>
<dbReference type="EMBL" id="CP045915">
    <property type="protein sequence ID" value="QGH34326.1"/>
    <property type="molecule type" value="Genomic_DNA"/>
</dbReference>
<gene>
    <name evidence="8 12" type="primary">htpG</name>
    <name evidence="12" type="ORF">GI584_09965</name>
</gene>
<feature type="binding site" evidence="9">
    <location>
        <position position="77"/>
    </location>
    <ligand>
        <name>ATP</name>
        <dbReference type="ChEBI" id="CHEBI:30616"/>
    </ligand>
</feature>
<feature type="region of interest" description="A; substrate-binding" evidence="8">
    <location>
        <begin position="1"/>
        <end position="341"/>
    </location>
</feature>
<name>A0A5Q2THW3_9BACI</name>
<dbReference type="InterPro" id="IPR036890">
    <property type="entry name" value="HATPase_C_sf"/>
</dbReference>
<dbReference type="InterPro" id="IPR019805">
    <property type="entry name" value="Heat_shock_protein_90_CS"/>
</dbReference>
<feature type="binding site" evidence="9">
    <location>
        <position position="90"/>
    </location>
    <ligand>
        <name>ATP</name>
        <dbReference type="ChEBI" id="CHEBI:30616"/>
    </ligand>
</feature>
<dbReference type="Pfam" id="PF13589">
    <property type="entry name" value="HATPase_c_3"/>
    <property type="match status" value="1"/>
</dbReference>
<feature type="binding site" evidence="9">
    <location>
        <position position="31"/>
    </location>
    <ligand>
        <name>ATP</name>
        <dbReference type="ChEBI" id="CHEBI:30616"/>
    </ligand>
</feature>
<dbReference type="FunFam" id="3.30.565.10:FF:000009">
    <property type="entry name" value="Molecular chaperone HtpG"/>
    <property type="match status" value="1"/>
</dbReference>
<dbReference type="InterPro" id="IPR020568">
    <property type="entry name" value="Ribosomal_Su5_D2-typ_SF"/>
</dbReference>
<keyword evidence="13" id="KW-1185">Reference proteome</keyword>
<dbReference type="KEGG" id="grc:GI584_09965"/>
<dbReference type="GO" id="GO:0140662">
    <property type="term" value="F:ATP-dependent protein folding chaperone"/>
    <property type="evidence" value="ECO:0007669"/>
    <property type="project" value="InterPro"/>
</dbReference>
<keyword evidence="3 8" id="KW-0963">Cytoplasm</keyword>
<dbReference type="HAMAP" id="MF_00505">
    <property type="entry name" value="HSP90"/>
    <property type="match status" value="1"/>
</dbReference>
<feature type="binding site" evidence="9">
    <location>
        <position position="96"/>
    </location>
    <ligand>
        <name>ATP</name>
        <dbReference type="ChEBI" id="CHEBI:30616"/>
    </ligand>
</feature>
<evidence type="ECO:0000256" key="10">
    <source>
        <dbReference type="SAM" id="Coils"/>
    </source>
</evidence>
<dbReference type="AlphaFoldDB" id="A0A5Q2THW3"/>
<evidence type="ECO:0000256" key="3">
    <source>
        <dbReference type="ARBA" id="ARBA00022490"/>
    </source>
</evidence>
<dbReference type="InterPro" id="IPR001404">
    <property type="entry name" value="Hsp90_fam"/>
</dbReference>
<comment type="similarity">
    <text evidence="2 8">Belongs to the heat shock protein 90 family.</text>
</comment>
<evidence type="ECO:0000259" key="11">
    <source>
        <dbReference type="SMART" id="SM00387"/>
    </source>
</evidence>
<dbReference type="SUPFAM" id="SSF110942">
    <property type="entry name" value="HSP90 C-terminal domain"/>
    <property type="match status" value="1"/>
</dbReference>
<dbReference type="PIRSF" id="PIRSF002583">
    <property type="entry name" value="Hsp90"/>
    <property type="match status" value="1"/>
</dbReference>
<dbReference type="PANTHER" id="PTHR11528">
    <property type="entry name" value="HEAT SHOCK PROTEIN 90 FAMILY MEMBER"/>
    <property type="match status" value="1"/>
</dbReference>
<organism evidence="12 13">
    <name type="scientific">Gracilibacillus salitolerans</name>
    <dbReference type="NCBI Taxonomy" id="2663022"/>
    <lineage>
        <taxon>Bacteria</taxon>
        <taxon>Bacillati</taxon>
        <taxon>Bacillota</taxon>
        <taxon>Bacilli</taxon>
        <taxon>Bacillales</taxon>
        <taxon>Bacillaceae</taxon>
        <taxon>Gracilibacillus</taxon>
    </lineage>
</organism>
<keyword evidence="7 8" id="KW-0143">Chaperone</keyword>
<proteinExistence type="inferred from homology"/>
<protein>
    <recommendedName>
        <fullName evidence="8">Chaperone protein HtpG</fullName>
    </recommendedName>
    <alternativeName>
        <fullName evidence="8">Heat shock protein HtpG</fullName>
    </alternativeName>
    <alternativeName>
        <fullName evidence="8">High temperature protein G</fullName>
    </alternativeName>
</protein>
<dbReference type="Gene3D" id="1.20.120.790">
    <property type="entry name" value="Heat shock protein 90, C-terminal domain"/>
    <property type="match status" value="1"/>
</dbReference>
<dbReference type="InterPro" id="IPR037196">
    <property type="entry name" value="HSP90_C"/>
</dbReference>
<keyword evidence="4 8" id="KW-0547">Nucleotide-binding</keyword>
<dbReference type="PRINTS" id="PR00775">
    <property type="entry name" value="HEATSHOCK90"/>
</dbReference>
<dbReference type="Gene3D" id="3.30.565.10">
    <property type="entry name" value="Histidine kinase-like ATPase, C-terminal domain"/>
    <property type="match status" value="1"/>
</dbReference>
<dbReference type="GO" id="GO:0051082">
    <property type="term" value="F:unfolded protein binding"/>
    <property type="evidence" value="ECO:0007669"/>
    <property type="project" value="UniProtKB-UniRule"/>
</dbReference>
<dbReference type="GO" id="GO:0016887">
    <property type="term" value="F:ATP hydrolysis activity"/>
    <property type="evidence" value="ECO:0007669"/>
    <property type="project" value="InterPro"/>
</dbReference>
<evidence type="ECO:0000256" key="8">
    <source>
        <dbReference type="HAMAP-Rule" id="MF_00505"/>
    </source>
</evidence>
<dbReference type="FunFam" id="1.20.120.790:FF:000006">
    <property type="entry name" value="Chaperone protein HtpG"/>
    <property type="match status" value="1"/>
</dbReference>
<dbReference type="SUPFAM" id="SSF54211">
    <property type="entry name" value="Ribosomal protein S5 domain 2-like"/>
    <property type="match status" value="1"/>
</dbReference>
<dbReference type="CDD" id="cd16927">
    <property type="entry name" value="HATPase_Hsp90-like"/>
    <property type="match status" value="1"/>
</dbReference>
<evidence type="ECO:0000256" key="7">
    <source>
        <dbReference type="ARBA" id="ARBA00023186"/>
    </source>
</evidence>
<keyword evidence="5 8" id="KW-0067">ATP-binding</keyword>
<keyword evidence="6 8" id="KW-0346">Stress response</keyword>
<evidence type="ECO:0000256" key="9">
    <source>
        <dbReference type="PIRSR" id="PIRSR002583-1"/>
    </source>
</evidence>
<dbReference type="SUPFAM" id="SSF55874">
    <property type="entry name" value="ATPase domain of HSP90 chaperone/DNA topoisomerase II/histidine kinase"/>
    <property type="match status" value="1"/>
</dbReference>
<evidence type="ECO:0000313" key="13">
    <source>
        <dbReference type="Proteomes" id="UP000339690"/>
    </source>
</evidence>
<accession>A0A5Q2THW3</accession>
<feature type="region of interest" description="C" evidence="8">
    <location>
        <begin position="553"/>
        <end position="626"/>
    </location>
</feature>
<dbReference type="Proteomes" id="UP000339690">
    <property type="component" value="Chromosome"/>
</dbReference>
<reference evidence="12 13" key="1">
    <citation type="submission" date="2019-11" db="EMBL/GenBank/DDBJ databases">
        <title>Gracilibacillus salitolerans sp. nov., a moderate halophile isolated from a saline soil in northwest China.</title>
        <authorList>
            <person name="Gan L."/>
        </authorList>
    </citation>
    <scope>NUCLEOTIDE SEQUENCE [LARGE SCALE GENOMIC DNA]</scope>
    <source>
        <strain evidence="12 13">SCU50</strain>
    </source>
</reference>
<comment type="function">
    <text evidence="8">Molecular chaperone. Has ATPase activity.</text>
</comment>
<evidence type="ECO:0000256" key="5">
    <source>
        <dbReference type="ARBA" id="ARBA00022840"/>
    </source>
</evidence>
<feature type="binding site" evidence="9">
    <location>
        <position position="35"/>
    </location>
    <ligand>
        <name>ATP</name>
        <dbReference type="ChEBI" id="CHEBI:30616"/>
    </ligand>
</feature>
<feature type="domain" description="Histidine kinase/HSP90-like ATPase" evidence="11">
    <location>
        <begin position="24"/>
        <end position="177"/>
    </location>
</feature>
<comment type="subcellular location">
    <subcellularLocation>
        <location evidence="1 8">Cytoplasm</location>
    </subcellularLocation>
</comment>
<dbReference type="InterPro" id="IPR020575">
    <property type="entry name" value="Hsp90_N"/>
</dbReference>
<dbReference type="RefSeq" id="WP_153791141.1">
    <property type="nucleotide sequence ID" value="NZ_CP045915.1"/>
</dbReference>
<dbReference type="PROSITE" id="PS00298">
    <property type="entry name" value="HSP90"/>
    <property type="match status" value="1"/>
</dbReference>
<feature type="binding site" evidence="9">
    <location>
        <begin position="97"/>
        <end position="98"/>
    </location>
    <ligand>
        <name>ATP</name>
        <dbReference type="ChEBI" id="CHEBI:30616"/>
    </ligand>
</feature>
<evidence type="ECO:0000256" key="4">
    <source>
        <dbReference type="ARBA" id="ARBA00022741"/>
    </source>
</evidence>
<dbReference type="Gene3D" id="3.30.230.80">
    <property type="match status" value="1"/>
</dbReference>
<feature type="binding site" evidence="9">
    <location>
        <position position="341"/>
    </location>
    <ligand>
        <name>ATP</name>
        <dbReference type="ChEBI" id="CHEBI:30616"/>
    </ligand>
</feature>
<comment type="caution">
    <text evidence="8">Lacks conserved residue(s) required for the propagation of feature annotation.</text>
</comment>